<keyword evidence="3" id="KW-1185">Reference proteome</keyword>
<dbReference type="PANTHER" id="PTHR32026:SF27">
    <property type="entry name" value="METHYLTRANSFERASE FKBM DOMAIN-CONTAINING PROTEIN-RELATED"/>
    <property type="match status" value="1"/>
</dbReference>
<dbReference type="EMBL" id="BLLK01000072">
    <property type="protein sequence ID" value="GFH61242.1"/>
    <property type="molecule type" value="Genomic_DNA"/>
</dbReference>
<dbReference type="PANTHER" id="PTHR32026">
    <property type="entry name" value="METHYLTRANSFERASE-LIKE PROTEIN 24"/>
    <property type="match status" value="1"/>
</dbReference>
<accession>A0AAD3DB30</accession>
<dbReference type="AlphaFoldDB" id="A0AAD3DB30"/>
<evidence type="ECO:0000259" key="1">
    <source>
        <dbReference type="Pfam" id="PF13383"/>
    </source>
</evidence>
<proteinExistence type="predicted"/>
<comment type="caution">
    <text evidence="2">The sequence shown here is derived from an EMBL/GenBank/DDBJ whole genome shotgun (WGS) entry which is preliminary data.</text>
</comment>
<protein>
    <recommendedName>
        <fullName evidence="1">Methyltransferase domain-containing protein</fullName>
    </recommendedName>
</protein>
<gene>
    <name evidence="2" type="ORF">CTEN210_17718</name>
</gene>
<dbReference type="Pfam" id="PF13383">
    <property type="entry name" value="Methyltransf_22"/>
    <property type="match status" value="1"/>
</dbReference>
<dbReference type="InterPro" id="IPR025714">
    <property type="entry name" value="Methyltranfer_dom"/>
</dbReference>
<reference evidence="2 3" key="1">
    <citation type="journal article" date="2021" name="Sci. Rep.">
        <title>The genome of the diatom Chaetoceros tenuissimus carries an ancient integrated fragment of an extant virus.</title>
        <authorList>
            <person name="Hongo Y."/>
            <person name="Kimura K."/>
            <person name="Takaki Y."/>
            <person name="Yoshida Y."/>
            <person name="Baba S."/>
            <person name="Kobayashi G."/>
            <person name="Nagasaki K."/>
            <person name="Hano T."/>
            <person name="Tomaru Y."/>
        </authorList>
    </citation>
    <scope>NUCLEOTIDE SEQUENCE [LARGE SCALE GENOMIC DNA]</scope>
    <source>
        <strain evidence="2 3">NIES-3715</strain>
    </source>
</reference>
<evidence type="ECO:0000313" key="2">
    <source>
        <dbReference type="EMBL" id="GFH61242.1"/>
    </source>
</evidence>
<dbReference type="Proteomes" id="UP001054902">
    <property type="component" value="Unassembled WGS sequence"/>
</dbReference>
<organism evidence="2 3">
    <name type="scientific">Chaetoceros tenuissimus</name>
    <dbReference type="NCBI Taxonomy" id="426638"/>
    <lineage>
        <taxon>Eukaryota</taxon>
        <taxon>Sar</taxon>
        <taxon>Stramenopiles</taxon>
        <taxon>Ochrophyta</taxon>
        <taxon>Bacillariophyta</taxon>
        <taxon>Coscinodiscophyceae</taxon>
        <taxon>Chaetocerotophycidae</taxon>
        <taxon>Chaetocerotales</taxon>
        <taxon>Chaetocerotaceae</taxon>
        <taxon>Chaetoceros</taxon>
    </lineage>
</organism>
<feature type="domain" description="Methyltransferase" evidence="1">
    <location>
        <begin position="60"/>
        <end position="331"/>
    </location>
</feature>
<dbReference type="InterPro" id="IPR026913">
    <property type="entry name" value="METTL24"/>
</dbReference>
<sequence>MKGMKVTKQKKKKKSAYIAVLFSVILLIIILIISADVDNNIINPSLACQDTTNKATEKAFLASFGLFDDVSNLMWERISKRYHENSIYKYPSDPLRNIQDEQKWLNENLIPNFPCPNVERVGKGEGVKYICYPDRIIRKKQEPERKKKFDKVGDKLEADCLVYSIGCAGDFSFEYALAEKYDKRCEIHVFDPANWERKEDVEKKNIHYHAWGMKSSYDFESKSIVWPKGRRGGFKTFEETLDLLGHHNRTIDLFKIDCEGCEWSTYKDWLKFGFRQILMETHGVPQPQGGNGRWYKKPMDVTQFYRDFDEHGYALFSTDQNGLGMEMSYIKLDKELIY</sequence>
<name>A0AAD3DB30_9STRA</name>
<evidence type="ECO:0000313" key="3">
    <source>
        <dbReference type="Proteomes" id="UP001054902"/>
    </source>
</evidence>